<keyword evidence="4 7" id="KW-0812">Transmembrane</keyword>
<dbReference type="GO" id="GO:0008168">
    <property type="term" value="F:methyltransferase activity"/>
    <property type="evidence" value="ECO:0007669"/>
    <property type="project" value="UniProtKB-KW"/>
</dbReference>
<feature type="transmembrane region" description="Helical" evidence="7">
    <location>
        <begin position="244"/>
        <end position="264"/>
    </location>
</feature>
<dbReference type="Proteomes" id="UP000541810">
    <property type="component" value="Unassembled WGS sequence"/>
</dbReference>
<dbReference type="InterPro" id="IPR000045">
    <property type="entry name" value="Prepilin_IV_endopep_pep"/>
</dbReference>
<dbReference type="EC" id="2.1.1.-" evidence="10"/>
<dbReference type="EMBL" id="JACHGY010000001">
    <property type="protein sequence ID" value="MBB6428270.1"/>
    <property type="molecule type" value="Genomic_DNA"/>
</dbReference>
<gene>
    <name evidence="10" type="ORF">HNQ40_000076</name>
</gene>
<keyword evidence="6 7" id="KW-0472">Membrane</keyword>
<evidence type="ECO:0000256" key="2">
    <source>
        <dbReference type="ARBA" id="ARBA00005801"/>
    </source>
</evidence>
<evidence type="ECO:0000256" key="3">
    <source>
        <dbReference type="ARBA" id="ARBA00022475"/>
    </source>
</evidence>
<dbReference type="GO" id="GO:0004190">
    <property type="term" value="F:aspartic-type endopeptidase activity"/>
    <property type="evidence" value="ECO:0007669"/>
    <property type="project" value="UniProtKB-EC"/>
</dbReference>
<evidence type="ECO:0000256" key="4">
    <source>
        <dbReference type="ARBA" id="ARBA00022692"/>
    </source>
</evidence>
<keyword evidence="10" id="KW-0378">Hydrolase</keyword>
<keyword evidence="5 7" id="KW-1133">Transmembrane helix</keyword>
<comment type="caution">
    <text evidence="10">The sequence shown here is derived from an EMBL/GenBank/DDBJ whole genome shotgun (WGS) entry which is preliminary data.</text>
</comment>
<protein>
    <submittedName>
        <fullName evidence="10">Leader peptidase (Prepilin peptidase)/N-methyltransferase</fullName>
        <ecNumber evidence="10">2.1.1.-</ecNumber>
        <ecNumber evidence="10">3.4.23.43</ecNumber>
    </submittedName>
</protein>
<dbReference type="InterPro" id="IPR050882">
    <property type="entry name" value="Prepilin_peptidase/N-MTase"/>
</dbReference>
<dbReference type="Pfam" id="PF01478">
    <property type="entry name" value="Peptidase_A24"/>
    <property type="match status" value="1"/>
</dbReference>
<evidence type="ECO:0000313" key="11">
    <source>
        <dbReference type="Proteomes" id="UP000541810"/>
    </source>
</evidence>
<evidence type="ECO:0000313" key="10">
    <source>
        <dbReference type="EMBL" id="MBB6428270.1"/>
    </source>
</evidence>
<dbReference type="RefSeq" id="WP_184675260.1">
    <property type="nucleotide sequence ID" value="NZ_JACHGY010000001.1"/>
</dbReference>
<comment type="similarity">
    <text evidence="2">Belongs to the peptidase A24 family.</text>
</comment>
<evidence type="ECO:0000259" key="9">
    <source>
        <dbReference type="Pfam" id="PF06750"/>
    </source>
</evidence>
<dbReference type="GO" id="GO:0006465">
    <property type="term" value="P:signal peptide processing"/>
    <property type="evidence" value="ECO:0007669"/>
    <property type="project" value="TreeGrafter"/>
</dbReference>
<keyword evidence="3" id="KW-1003">Cell membrane</keyword>
<feature type="transmembrane region" description="Helical" evidence="7">
    <location>
        <begin position="284"/>
        <end position="304"/>
    </location>
</feature>
<keyword evidence="10" id="KW-0489">Methyltransferase</keyword>
<feature type="transmembrane region" description="Helical" evidence="7">
    <location>
        <begin position="78"/>
        <end position="97"/>
    </location>
</feature>
<dbReference type="GO" id="GO:0032259">
    <property type="term" value="P:methylation"/>
    <property type="evidence" value="ECO:0007669"/>
    <property type="project" value="UniProtKB-KW"/>
</dbReference>
<feature type="transmembrane region" description="Helical" evidence="7">
    <location>
        <begin position="6"/>
        <end position="27"/>
    </location>
</feature>
<sequence>MPIEVFALILLTIWGACVGSFLNVVIYRVPAGLSVISPPSRCPGCEKKLAIYDNVPVLGWLWLRGKCRYCKMKISIQYPLVEAVTGLLFFGLTYAYYFTDLREVFAVPGVVDTWPVLAVHLVLLSCMIAATMIDAKLYIIPLGITWLITGVAVGGLPIVVAAGWVPEDLLVVGDSYEMLIPVTDQVGLAIGGTVGLIVAIVLLRLKKLPLSFAEEIPLPESADPDDPNLILVHPHPRREIGKEMLFLIFPIVGAAIGFFVGEALAAAGRTAPPELIDESISPLWQVIGGVQLGYLAGGGIVWATRVLGTLGFGKEAMGLGDVHLMAAVGAVIGWRDTTLAFFIAPFFGIVAAVVMAGVAALVKGKVRVIPYGPYLCGATVVVMVWRTPILDAIFP</sequence>
<dbReference type="PANTHER" id="PTHR30487:SF0">
    <property type="entry name" value="PREPILIN LEADER PEPTIDASE_N-METHYLTRANSFERASE-RELATED"/>
    <property type="match status" value="1"/>
</dbReference>
<accession>A0A7X0H302</accession>
<comment type="subcellular location">
    <subcellularLocation>
        <location evidence="1">Cell membrane</location>
        <topology evidence="1">Multi-pass membrane protein</topology>
    </subcellularLocation>
</comment>
<name>A0A7X0H302_9BACT</name>
<evidence type="ECO:0000256" key="7">
    <source>
        <dbReference type="SAM" id="Phobius"/>
    </source>
</evidence>
<feature type="domain" description="Prepilin peptidase A24 N-terminal" evidence="9">
    <location>
        <begin position="13"/>
        <end position="94"/>
    </location>
</feature>
<evidence type="ECO:0000259" key="8">
    <source>
        <dbReference type="Pfam" id="PF01478"/>
    </source>
</evidence>
<proteinExistence type="inferred from homology"/>
<keyword evidence="11" id="KW-1185">Reference proteome</keyword>
<feature type="transmembrane region" description="Helical" evidence="7">
    <location>
        <begin position="340"/>
        <end position="362"/>
    </location>
</feature>
<dbReference type="Pfam" id="PF06750">
    <property type="entry name" value="A24_N_bact"/>
    <property type="match status" value="1"/>
</dbReference>
<evidence type="ECO:0000256" key="1">
    <source>
        <dbReference type="ARBA" id="ARBA00004651"/>
    </source>
</evidence>
<feature type="domain" description="Prepilin type IV endopeptidase peptidase" evidence="8">
    <location>
        <begin position="292"/>
        <end position="352"/>
    </location>
</feature>
<keyword evidence="10" id="KW-0808">Transferase</keyword>
<organism evidence="10 11">
    <name type="scientific">Algisphaera agarilytica</name>
    <dbReference type="NCBI Taxonomy" id="1385975"/>
    <lineage>
        <taxon>Bacteria</taxon>
        <taxon>Pseudomonadati</taxon>
        <taxon>Planctomycetota</taxon>
        <taxon>Phycisphaerae</taxon>
        <taxon>Phycisphaerales</taxon>
        <taxon>Phycisphaeraceae</taxon>
        <taxon>Algisphaera</taxon>
    </lineage>
</organism>
<reference evidence="10 11" key="1">
    <citation type="submission" date="2020-08" db="EMBL/GenBank/DDBJ databases">
        <title>Genomic Encyclopedia of Type Strains, Phase IV (KMG-IV): sequencing the most valuable type-strain genomes for metagenomic binning, comparative biology and taxonomic classification.</title>
        <authorList>
            <person name="Goeker M."/>
        </authorList>
    </citation>
    <scope>NUCLEOTIDE SEQUENCE [LARGE SCALE GENOMIC DNA]</scope>
    <source>
        <strain evidence="10 11">DSM 103725</strain>
    </source>
</reference>
<feature type="transmembrane region" description="Helical" evidence="7">
    <location>
        <begin position="185"/>
        <end position="203"/>
    </location>
</feature>
<feature type="transmembrane region" description="Helical" evidence="7">
    <location>
        <begin position="117"/>
        <end position="139"/>
    </location>
</feature>
<evidence type="ECO:0000256" key="6">
    <source>
        <dbReference type="ARBA" id="ARBA00023136"/>
    </source>
</evidence>
<evidence type="ECO:0000256" key="5">
    <source>
        <dbReference type="ARBA" id="ARBA00022989"/>
    </source>
</evidence>
<feature type="transmembrane region" description="Helical" evidence="7">
    <location>
        <begin position="146"/>
        <end position="165"/>
    </location>
</feature>
<dbReference type="PANTHER" id="PTHR30487">
    <property type="entry name" value="TYPE 4 PREPILIN-LIKE PROTEINS LEADER PEPTIDE-PROCESSING ENZYME"/>
    <property type="match status" value="1"/>
</dbReference>
<dbReference type="AlphaFoldDB" id="A0A7X0H302"/>
<dbReference type="EC" id="3.4.23.43" evidence="10"/>
<feature type="transmembrane region" description="Helical" evidence="7">
    <location>
        <begin position="316"/>
        <end position="334"/>
    </location>
</feature>
<feature type="transmembrane region" description="Helical" evidence="7">
    <location>
        <begin position="374"/>
        <end position="394"/>
    </location>
</feature>
<dbReference type="InterPro" id="IPR010627">
    <property type="entry name" value="Prepilin_pept_A24_N"/>
</dbReference>
<dbReference type="GO" id="GO:0005886">
    <property type="term" value="C:plasma membrane"/>
    <property type="evidence" value="ECO:0007669"/>
    <property type="project" value="UniProtKB-SubCell"/>
</dbReference>